<proteinExistence type="predicted"/>
<gene>
    <name evidence="1" type="ORF">IE53DRAFT_185705</name>
</gene>
<sequence length="1430" mass="151392">MIFTQKRSPDRRSALGSSKTTHPSNRQGVEMVQSRVDQSFYGGNQALGEASTSTLPSKEASRRTKSRKIGQITFERSIHSTKLPTSPSRRGGPKGLERPGKRGLGLARRRNWGSRSSPAKEGGAAPNSVGARGPRIFVSPFGQTLGGNRSLKGKERELDTDDDERLSEAFRGALRRDAMSTPATTAAFELGTSSVVIVNTATRVTQSLQTNQPTVRAETSTSPPWLWNTPSLAIYSSLAATALTSPNPSSAPALSTGVASSFSSGTPASSAPSASAIPSGATTTTTATATATTSLSDSMSLVTASSSTSSEPPSNTGSASHSSSTSSGLDLHHNVPIILIIAIGSVVLFATISASLAWMCRKSAGRRKRLTKGAWSPGGGGDEDDLFTDPKGRISLSEKDALSLPRTPMPILVADPNPKRDPAPGGAGVLHLEDQVSAQPAPNGRGWTLFDPPVGGSKRGGDEADEKDVAPSTQASAANNSGGGDYGAAKASPSAADRDLDGFNWPPPARRPSFIDRLLVQRYQNSSSPLPPHIVNQLHLPEPVIPTEDRRGSIPGVQGQVFTKGPYPTVRPLPGYGAETPLAQPLPRLLAVGAKPGFGANAGKSMLSILPAGLRMAASMSKARYLNIQRRNSLLDDSDFEGTIGGKDNELPMAKRIGKKGNRFACDVSSEEELSPFSFPKMGSPMRFGDNTLDSTPGLAGVGAAWPTARRHTAIDFDALEMQAAMGGNFNANSGLVQPDDNAPTKHTTQARSPAKGLTAEEKDKLDSYTMAMPPSAHLKGKQLQLPPLDSQGSRERLVASVSRWQQASKDAEPVSDPFASPLDRNSSLKSQASSYVSSISHGSSTDLEAYYEGKGAPACDGELAMIPTLSPAPSIRPQFAATTTLESWLEDDGNPRRRHRPEHTCDRKEKALFNNNVHNLLQPSSTDESDIDTQTETENGGPFAFGGQPLVKSKSGQTLPPSYRSDDQFSLVDPTEKRRADAGKKAKSRVKNRSTAHAIHRAPTLASTVRTRSSARSSTALTSIFDDEAEERRRRKRSIEITAKARRRAQANIQAARARAEAEADARAAAREIGRKRGLTSAPMSLTSSLASTAITSATEVVTDSQVAKVSPADSSISGTTLRSSREDSQSPNLTRNQSLASSCYTSLTAPSEYLAPLLSQGLEILDKESSLKSTEEKVVKSAKASVPKRVREDRTVSGNRKQSETVAKMEADIETKKAKVKPLEIKKKPVPCSRSLEAEAGVVKGATATATIPAAAPRGKTGTNKRVVSQPSQPLQSGRAGKKAEPLPGSQKEGLANPRSDPKEAAPAARLPKSKAIAQRLEVRSRSINVPSSSSSSLSTASRSTSSQLIRSESNLCSSSPSESEAEVRRSSGSCGEPKPSGKRREMKPSTLRLPNDKSEVLRRGLNLPIEDSPWTCTSPSSSSESAP</sequence>
<protein>
    <submittedName>
        <fullName evidence="1">Uncharacterized protein</fullName>
    </submittedName>
</protein>
<evidence type="ECO:0000313" key="2">
    <source>
        <dbReference type="Proteomes" id="UP000245626"/>
    </source>
</evidence>
<evidence type="ECO:0000313" key="1">
    <source>
        <dbReference type="EMBL" id="PWN48616.1"/>
    </source>
</evidence>
<name>A0ACD0NS23_9BASI</name>
<dbReference type="Proteomes" id="UP000245626">
    <property type="component" value="Unassembled WGS sequence"/>
</dbReference>
<keyword evidence="2" id="KW-1185">Reference proteome</keyword>
<dbReference type="EMBL" id="KZ820170">
    <property type="protein sequence ID" value="PWN48616.1"/>
    <property type="molecule type" value="Genomic_DNA"/>
</dbReference>
<organism evidence="1 2">
    <name type="scientific">Violaceomyces palustris</name>
    <dbReference type="NCBI Taxonomy" id="1673888"/>
    <lineage>
        <taxon>Eukaryota</taxon>
        <taxon>Fungi</taxon>
        <taxon>Dikarya</taxon>
        <taxon>Basidiomycota</taxon>
        <taxon>Ustilaginomycotina</taxon>
        <taxon>Ustilaginomycetes</taxon>
        <taxon>Violaceomycetales</taxon>
        <taxon>Violaceomycetaceae</taxon>
        <taxon>Violaceomyces</taxon>
    </lineage>
</organism>
<accession>A0ACD0NS23</accession>
<reference evidence="1 2" key="1">
    <citation type="journal article" date="2018" name="Mol. Biol. Evol.">
        <title>Broad Genomic Sampling Reveals a Smut Pathogenic Ancestry of the Fungal Clade Ustilaginomycotina.</title>
        <authorList>
            <person name="Kijpornyongpan T."/>
            <person name="Mondo S.J."/>
            <person name="Barry K."/>
            <person name="Sandor L."/>
            <person name="Lee J."/>
            <person name="Lipzen A."/>
            <person name="Pangilinan J."/>
            <person name="LaButti K."/>
            <person name="Hainaut M."/>
            <person name="Henrissat B."/>
            <person name="Grigoriev I.V."/>
            <person name="Spatafora J.W."/>
            <person name="Aime M.C."/>
        </authorList>
    </citation>
    <scope>NUCLEOTIDE SEQUENCE [LARGE SCALE GENOMIC DNA]</scope>
    <source>
        <strain evidence="1 2">SA 807</strain>
    </source>
</reference>